<dbReference type="Proteomes" id="UP001139485">
    <property type="component" value="Unassembled WGS sequence"/>
</dbReference>
<sequence>MSERAVWVLIEVCLGTAVVLSGWSAWQIILGRRADRAADQAAAGEALCTRHANEETKRRLVDSLDDDDLAAFNEGRTSLILPALPLVEEVHFQFWERELQDADGPAA</sequence>
<dbReference type="EMBL" id="JAMOIL010000006">
    <property type="protein sequence ID" value="MCM0619813.1"/>
    <property type="molecule type" value="Genomic_DNA"/>
</dbReference>
<keyword evidence="1" id="KW-1133">Transmembrane helix</keyword>
<reference evidence="2" key="1">
    <citation type="submission" date="2022-05" db="EMBL/GenBank/DDBJ databases">
        <authorList>
            <person name="Tuo L."/>
        </authorList>
    </citation>
    <scope>NUCLEOTIDE SEQUENCE</scope>
    <source>
        <strain evidence="2">BSK12Z-4</strain>
    </source>
</reference>
<keyword evidence="1" id="KW-0472">Membrane</keyword>
<proteinExistence type="predicted"/>
<evidence type="ECO:0000313" key="2">
    <source>
        <dbReference type="EMBL" id="MCM0619813.1"/>
    </source>
</evidence>
<keyword evidence="3" id="KW-1185">Reference proteome</keyword>
<dbReference type="AlphaFoldDB" id="A0A9X2D5Q7"/>
<name>A0A9X2D5Q7_9ACTN</name>
<accession>A0A9X2D5Q7</accession>
<feature type="transmembrane region" description="Helical" evidence="1">
    <location>
        <begin position="6"/>
        <end position="26"/>
    </location>
</feature>
<dbReference type="RefSeq" id="WP_250826563.1">
    <property type="nucleotide sequence ID" value="NZ_JAMOIL010000006.1"/>
</dbReference>
<gene>
    <name evidence="2" type="ORF">M8330_05845</name>
</gene>
<evidence type="ECO:0000313" key="3">
    <source>
        <dbReference type="Proteomes" id="UP001139485"/>
    </source>
</evidence>
<organism evidence="2 3">
    <name type="scientific">Nocardioides bruguierae</name>
    <dbReference type="NCBI Taxonomy" id="2945102"/>
    <lineage>
        <taxon>Bacteria</taxon>
        <taxon>Bacillati</taxon>
        <taxon>Actinomycetota</taxon>
        <taxon>Actinomycetes</taxon>
        <taxon>Propionibacteriales</taxon>
        <taxon>Nocardioidaceae</taxon>
        <taxon>Nocardioides</taxon>
    </lineage>
</organism>
<comment type="caution">
    <text evidence="2">The sequence shown here is derived from an EMBL/GenBank/DDBJ whole genome shotgun (WGS) entry which is preliminary data.</text>
</comment>
<evidence type="ECO:0000256" key="1">
    <source>
        <dbReference type="SAM" id="Phobius"/>
    </source>
</evidence>
<keyword evidence="1" id="KW-0812">Transmembrane</keyword>
<protein>
    <submittedName>
        <fullName evidence="2">Uncharacterized protein</fullName>
    </submittedName>
</protein>